<name>A0A3D9BXZ1_9RHOB</name>
<dbReference type="AlphaFoldDB" id="A0A3D9BXZ1"/>
<evidence type="ECO:0000313" key="2">
    <source>
        <dbReference type="EMBL" id="REC58403.1"/>
    </source>
</evidence>
<evidence type="ECO:0000313" key="3">
    <source>
        <dbReference type="Proteomes" id="UP000257131"/>
    </source>
</evidence>
<comment type="caution">
    <text evidence="2">The sequence shown here is derived from an EMBL/GenBank/DDBJ whole genome shotgun (WGS) entry which is preliminary data.</text>
</comment>
<dbReference type="Proteomes" id="UP000257131">
    <property type="component" value="Unassembled WGS sequence"/>
</dbReference>
<keyword evidence="3" id="KW-1185">Reference proteome</keyword>
<sequence length="126" mass="14261">MRRLRRPAHRRPGANAAASTLLGRSGDNSLAEYDALPAPLRRWLAEAAMPWSPRSALRIWRRVLRRSGGDVAKAQAEMSRIEAERLAEDVARVWGPRHPYLSEGPARDRPRVRAPSAPEMRRGPRR</sequence>
<feature type="region of interest" description="Disordered" evidence="1">
    <location>
        <begin position="96"/>
        <end position="126"/>
    </location>
</feature>
<dbReference type="Pfam" id="PF20135">
    <property type="entry name" value="DUF6525"/>
    <property type="match status" value="1"/>
</dbReference>
<dbReference type="EMBL" id="QOHR01000002">
    <property type="protein sequence ID" value="REC58403.1"/>
    <property type="molecule type" value="Genomic_DNA"/>
</dbReference>
<protein>
    <submittedName>
        <fullName evidence="2">Uncharacterized protein</fullName>
    </submittedName>
</protein>
<feature type="compositionally biased region" description="Basic residues" evidence="1">
    <location>
        <begin position="1"/>
        <end position="12"/>
    </location>
</feature>
<proteinExistence type="predicted"/>
<accession>A0A3D9BXZ1</accession>
<evidence type="ECO:0000256" key="1">
    <source>
        <dbReference type="SAM" id="MobiDB-lite"/>
    </source>
</evidence>
<gene>
    <name evidence="2" type="ORF">DRV84_02220</name>
</gene>
<dbReference type="InterPro" id="IPR045386">
    <property type="entry name" value="DUF6525"/>
</dbReference>
<reference evidence="2 3" key="1">
    <citation type="journal article" date="2017" name="Int. J. Syst. Evol. Microbiol.">
        <title>Rhodosalinus sediminis gen. nov., sp. nov., isolated from marine saltern.</title>
        <authorList>
            <person name="Guo L.Y."/>
            <person name="Ling S.K."/>
            <person name="Li C.M."/>
            <person name="Chen G.J."/>
            <person name="Du Z.J."/>
        </authorList>
    </citation>
    <scope>NUCLEOTIDE SEQUENCE [LARGE SCALE GENOMIC DNA]</scope>
    <source>
        <strain evidence="2 3">WDN1C137</strain>
    </source>
</reference>
<organism evidence="2 3">
    <name type="scientific">Rhodosalinus sediminis</name>
    <dbReference type="NCBI Taxonomy" id="1940533"/>
    <lineage>
        <taxon>Bacteria</taxon>
        <taxon>Pseudomonadati</taxon>
        <taxon>Pseudomonadota</taxon>
        <taxon>Alphaproteobacteria</taxon>
        <taxon>Rhodobacterales</taxon>
        <taxon>Paracoccaceae</taxon>
        <taxon>Rhodosalinus</taxon>
    </lineage>
</organism>
<feature type="region of interest" description="Disordered" evidence="1">
    <location>
        <begin position="1"/>
        <end position="28"/>
    </location>
</feature>